<dbReference type="InterPro" id="IPR000719">
    <property type="entry name" value="Prot_kinase_dom"/>
</dbReference>
<dbReference type="PANTHER" id="PTHR44167:SF30">
    <property type="entry name" value="PHOSPHORYLASE KINASE"/>
    <property type="match status" value="1"/>
</dbReference>
<protein>
    <recommendedName>
        <fullName evidence="1">Protein kinase domain-containing protein</fullName>
    </recommendedName>
</protein>
<organism evidence="2 3">
    <name type="scientific">Collybiopsis confluens</name>
    <dbReference type="NCBI Taxonomy" id="2823264"/>
    <lineage>
        <taxon>Eukaryota</taxon>
        <taxon>Fungi</taxon>
        <taxon>Dikarya</taxon>
        <taxon>Basidiomycota</taxon>
        <taxon>Agaricomycotina</taxon>
        <taxon>Agaricomycetes</taxon>
        <taxon>Agaricomycetidae</taxon>
        <taxon>Agaricales</taxon>
        <taxon>Marasmiineae</taxon>
        <taxon>Omphalotaceae</taxon>
        <taxon>Collybiopsis</taxon>
    </lineage>
</organism>
<gene>
    <name evidence="2" type="ORF">D9757_008689</name>
</gene>
<dbReference type="GO" id="GO:0004674">
    <property type="term" value="F:protein serine/threonine kinase activity"/>
    <property type="evidence" value="ECO:0007669"/>
    <property type="project" value="TreeGrafter"/>
</dbReference>
<dbReference type="Gene3D" id="1.10.510.10">
    <property type="entry name" value="Transferase(Phosphotransferase) domain 1"/>
    <property type="match status" value="1"/>
</dbReference>
<dbReference type="GO" id="GO:0005634">
    <property type="term" value="C:nucleus"/>
    <property type="evidence" value="ECO:0007669"/>
    <property type="project" value="TreeGrafter"/>
</dbReference>
<dbReference type="PROSITE" id="PS00108">
    <property type="entry name" value="PROTEIN_KINASE_ST"/>
    <property type="match status" value="1"/>
</dbReference>
<proteinExistence type="predicted"/>
<dbReference type="PROSITE" id="PS50011">
    <property type="entry name" value="PROTEIN_KINASE_DOM"/>
    <property type="match status" value="1"/>
</dbReference>
<dbReference type="OrthoDB" id="5987198at2759"/>
<feature type="domain" description="Protein kinase" evidence="1">
    <location>
        <begin position="1"/>
        <end position="332"/>
    </location>
</feature>
<dbReference type="GO" id="GO:0044773">
    <property type="term" value="P:mitotic DNA damage checkpoint signaling"/>
    <property type="evidence" value="ECO:0007669"/>
    <property type="project" value="TreeGrafter"/>
</dbReference>
<dbReference type="InterPro" id="IPR008271">
    <property type="entry name" value="Ser/Thr_kinase_AS"/>
</dbReference>
<dbReference type="AlphaFoldDB" id="A0A8H5H3Z3"/>
<evidence type="ECO:0000259" key="1">
    <source>
        <dbReference type="PROSITE" id="PS50011"/>
    </source>
</evidence>
<evidence type="ECO:0000313" key="2">
    <source>
        <dbReference type="EMBL" id="KAF5376354.1"/>
    </source>
</evidence>
<comment type="caution">
    <text evidence="2">The sequence shown here is derived from an EMBL/GenBank/DDBJ whole genome shotgun (WGS) entry which is preliminary data.</text>
</comment>
<accession>A0A8H5H3Z3</accession>
<sequence length="385" mass="45386">MFIAGSTRRPPVEEELQHYEIFWHEHFEWLKDRGYLLRPRYRPGWVASWLGSDEWPSEFEDNQFRATMPFLLDAIRIADGKPVMLRRPDPPPSHELEITQQLSSLQPEPRNHCIPIHEILTIPEARKDGRNQVVVMSFQVPWEEPDLDFRTVGEVVDFCSQVFEGLQYIHSLNITHNDVKFNNIMMDWYPLYPDPPHSLRTSQRMDWKGPSKPRNRTLCPVKYHFIDWNLSRQWDPSGAGIPPQLPSGYGGTPTVPEFQEDQLCDPFAVDVYCLGNVIREKFTHGDSILEFPPRRNVEFLEELIADMTQDDPAKRPKMSEVVSRFAEIRKSLSWWKLRSRVSNKRIPLIFHRLYSPFHWLNQFSYIVRRISAIPDYTRNKGYAEP</sequence>
<dbReference type="PANTHER" id="PTHR44167">
    <property type="entry name" value="OVARIAN-SPECIFIC SERINE/THREONINE-PROTEIN KINASE LOK-RELATED"/>
    <property type="match status" value="1"/>
</dbReference>
<dbReference type="SUPFAM" id="SSF56112">
    <property type="entry name" value="Protein kinase-like (PK-like)"/>
    <property type="match status" value="1"/>
</dbReference>
<reference evidence="2 3" key="1">
    <citation type="journal article" date="2020" name="ISME J.">
        <title>Uncovering the hidden diversity of litter-decomposition mechanisms in mushroom-forming fungi.</title>
        <authorList>
            <person name="Floudas D."/>
            <person name="Bentzer J."/>
            <person name="Ahren D."/>
            <person name="Johansson T."/>
            <person name="Persson P."/>
            <person name="Tunlid A."/>
        </authorList>
    </citation>
    <scope>NUCLEOTIDE SEQUENCE [LARGE SCALE GENOMIC DNA]</scope>
    <source>
        <strain evidence="2 3">CBS 406.79</strain>
    </source>
</reference>
<dbReference type="InterPro" id="IPR011009">
    <property type="entry name" value="Kinase-like_dom_sf"/>
</dbReference>
<dbReference type="Proteomes" id="UP000518752">
    <property type="component" value="Unassembled WGS sequence"/>
</dbReference>
<dbReference type="GO" id="GO:0005524">
    <property type="term" value="F:ATP binding"/>
    <property type="evidence" value="ECO:0007669"/>
    <property type="project" value="InterPro"/>
</dbReference>
<dbReference type="EMBL" id="JAACJN010000091">
    <property type="protein sequence ID" value="KAF5376354.1"/>
    <property type="molecule type" value="Genomic_DNA"/>
</dbReference>
<keyword evidence="3" id="KW-1185">Reference proteome</keyword>
<name>A0A8H5H3Z3_9AGAR</name>
<evidence type="ECO:0000313" key="3">
    <source>
        <dbReference type="Proteomes" id="UP000518752"/>
    </source>
</evidence>